<dbReference type="RefSeq" id="WP_142110942.1">
    <property type="nucleotide sequence ID" value="NZ_BAAATB010000001.1"/>
</dbReference>
<sequence>MRWTEFDLDGGLVAIDRPIADVCDIALIDLDGVAYRGHEPVEDAARGIGYLREQGASTIFITNNASRLPQDVAAQLSSLDIPTRADEVLTAAQACARLLGTVVEPGSNILVIGAEGLRVAVSEAGYRVVDSADDAPAAVAQGFGPELGWKDLAEAAYAIASGVPHVASNLDLSLPTARGFAPGNGSLVRAVQSATGVVPLSAGKPSPAMYDMAVKAVGARRPLVIGDRLDTDLAGARSGGYLGLLVLTGVSTGREAILAPPELRPHLIVGTLAELAGPHPAPQLGANGWWELGASAARVIDGVLEVSGAAPGKEVELIRACASAAWDASDHGIDVDPASVPDIRPTR</sequence>
<proteinExistence type="predicted"/>
<reference evidence="1 2" key="1">
    <citation type="submission" date="2019-06" db="EMBL/GenBank/DDBJ databases">
        <title>Sequencing the genomes of 1000 actinobacteria strains.</title>
        <authorList>
            <person name="Klenk H.-P."/>
        </authorList>
    </citation>
    <scope>NUCLEOTIDE SEQUENCE [LARGE SCALE GENOMIC DNA]</scope>
    <source>
        <strain evidence="1 2">DSM 10596</strain>
    </source>
</reference>
<gene>
    <name evidence="1" type="ORF">FB389_0171</name>
</gene>
<protein>
    <submittedName>
        <fullName evidence="1">HAD superfamily hydrolase (TIGR01450 family)</fullName>
    </submittedName>
</protein>
<dbReference type="Pfam" id="PF13344">
    <property type="entry name" value="Hydrolase_6"/>
    <property type="match status" value="1"/>
</dbReference>
<dbReference type="OrthoDB" id="3400930at2"/>
<evidence type="ECO:0000313" key="1">
    <source>
        <dbReference type="EMBL" id="TQK75541.1"/>
    </source>
</evidence>
<keyword evidence="1" id="KW-0378">Hydrolase</keyword>
<dbReference type="PANTHER" id="PTHR19288:SF95">
    <property type="entry name" value="D-GLYCEROL 3-PHOSPHATE PHOSPHATASE"/>
    <property type="match status" value="1"/>
</dbReference>
<dbReference type="GO" id="GO:0016791">
    <property type="term" value="F:phosphatase activity"/>
    <property type="evidence" value="ECO:0007669"/>
    <property type="project" value="TreeGrafter"/>
</dbReference>
<dbReference type="Proteomes" id="UP000316181">
    <property type="component" value="Unassembled WGS sequence"/>
</dbReference>
<dbReference type="SUPFAM" id="SSF56784">
    <property type="entry name" value="HAD-like"/>
    <property type="match status" value="1"/>
</dbReference>
<dbReference type="NCBIfam" id="TIGR01460">
    <property type="entry name" value="HAD-SF-IIA"/>
    <property type="match status" value="1"/>
</dbReference>
<comment type="caution">
    <text evidence="1">The sequence shown here is derived from an EMBL/GenBank/DDBJ whole genome shotgun (WGS) entry which is preliminary data.</text>
</comment>
<dbReference type="Gene3D" id="3.40.50.1000">
    <property type="entry name" value="HAD superfamily/HAD-like"/>
    <property type="match status" value="2"/>
</dbReference>
<organism evidence="1 2">
    <name type="scientific">Rarobacter incanus</name>
    <dbReference type="NCBI Taxonomy" id="153494"/>
    <lineage>
        <taxon>Bacteria</taxon>
        <taxon>Bacillati</taxon>
        <taxon>Actinomycetota</taxon>
        <taxon>Actinomycetes</taxon>
        <taxon>Micrococcales</taxon>
        <taxon>Rarobacteraceae</taxon>
        <taxon>Rarobacter</taxon>
    </lineage>
</organism>
<dbReference type="GO" id="GO:0005737">
    <property type="term" value="C:cytoplasm"/>
    <property type="evidence" value="ECO:0007669"/>
    <property type="project" value="TreeGrafter"/>
</dbReference>
<name>A0A542SLN7_9MICO</name>
<dbReference type="InterPro" id="IPR006357">
    <property type="entry name" value="HAD-SF_hydro_IIA"/>
</dbReference>
<accession>A0A542SLN7</accession>
<dbReference type="AlphaFoldDB" id="A0A542SLN7"/>
<dbReference type="InterPro" id="IPR023214">
    <property type="entry name" value="HAD_sf"/>
</dbReference>
<keyword evidence="2" id="KW-1185">Reference proteome</keyword>
<evidence type="ECO:0000313" key="2">
    <source>
        <dbReference type="Proteomes" id="UP000316181"/>
    </source>
</evidence>
<dbReference type="EMBL" id="VFNV01000001">
    <property type="protein sequence ID" value="TQK75541.1"/>
    <property type="molecule type" value="Genomic_DNA"/>
</dbReference>
<dbReference type="Pfam" id="PF13242">
    <property type="entry name" value="Hydrolase_like"/>
    <property type="match status" value="1"/>
</dbReference>
<dbReference type="PANTHER" id="PTHR19288">
    <property type="entry name" value="4-NITROPHENYLPHOSPHATASE-RELATED"/>
    <property type="match status" value="1"/>
</dbReference>
<dbReference type="InterPro" id="IPR036412">
    <property type="entry name" value="HAD-like_sf"/>
</dbReference>